<dbReference type="Gene3D" id="3.10.129.10">
    <property type="entry name" value="Hotdog Thioesterase"/>
    <property type="match status" value="1"/>
</dbReference>
<name>A0ABS1FYD2_9FLAO</name>
<dbReference type="CDD" id="cd00586">
    <property type="entry name" value="4HBT"/>
    <property type="match status" value="1"/>
</dbReference>
<organism evidence="1 2">
    <name type="scientific">Chryseobacterium paridis</name>
    <dbReference type="NCBI Taxonomy" id="2800328"/>
    <lineage>
        <taxon>Bacteria</taxon>
        <taxon>Pseudomonadati</taxon>
        <taxon>Bacteroidota</taxon>
        <taxon>Flavobacteriia</taxon>
        <taxon>Flavobacteriales</taxon>
        <taxon>Weeksellaceae</taxon>
        <taxon>Chryseobacterium group</taxon>
        <taxon>Chryseobacterium</taxon>
    </lineage>
</organism>
<dbReference type="Proteomes" id="UP000628669">
    <property type="component" value="Unassembled WGS sequence"/>
</dbReference>
<keyword evidence="2" id="KW-1185">Reference proteome</keyword>
<gene>
    <name evidence="1" type="ORF">JHL15_16455</name>
</gene>
<dbReference type="InterPro" id="IPR029069">
    <property type="entry name" value="HotDog_dom_sf"/>
</dbReference>
<dbReference type="RefSeq" id="WP_200247491.1">
    <property type="nucleotide sequence ID" value="NZ_JAENHK010000010.1"/>
</dbReference>
<sequence>MKYSKEYMTQDEHIDVQGIMDGLYYPFYMEYCRHQYIDEVLGFNLENEAKNGVNMVLSGYTISFLRSLKKGDTFTVTCELFRDKNDAPKIHFKQSIILNGKVTTKATFTGTCVPATGGRPYLPESLQALIEDAPILED</sequence>
<evidence type="ECO:0000313" key="2">
    <source>
        <dbReference type="Proteomes" id="UP000628669"/>
    </source>
</evidence>
<evidence type="ECO:0000313" key="1">
    <source>
        <dbReference type="EMBL" id="MBK1897358.1"/>
    </source>
</evidence>
<dbReference type="SUPFAM" id="SSF54637">
    <property type="entry name" value="Thioesterase/thiol ester dehydrase-isomerase"/>
    <property type="match status" value="1"/>
</dbReference>
<reference evidence="2" key="1">
    <citation type="submission" date="2021-01" db="EMBL/GenBank/DDBJ databases">
        <title>Genome public.</title>
        <authorList>
            <person name="Liu C."/>
            <person name="Sun Q."/>
        </authorList>
    </citation>
    <scope>NUCLEOTIDE SEQUENCE [LARGE SCALE GENOMIC DNA]</scope>
    <source>
        <strain evidence="2">YIM B02567</strain>
    </source>
</reference>
<dbReference type="EMBL" id="JAENHK010000010">
    <property type="protein sequence ID" value="MBK1897358.1"/>
    <property type="molecule type" value="Genomic_DNA"/>
</dbReference>
<protein>
    <submittedName>
        <fullName evidence="1">Thioesterase family protein</fullName>
    </submittedName>
</protein>
<proteinExistence type="predicted"/>
<comment type="caution">
    <text evidence="1">The sequence shown here is derived from an EMBL/GenBank/DDBJ whole genome shotgun (WGS) entry which is preliminary data.</text>
</comment>
<accession>A0ABS1FYD2</accession>
<dbReference type="Pfam" id="PF13279">
    <property type="entry name" value="4HBT_2"/>
    <property type="match status" value="1"/>
</dbReference>